<organism evidence="1 2">
    <name type="scientific">Dyella solisilvae</name>
    <dbReference type="NCBI Taxonomy" id="1920168"/>
    <lineage>
        <taxon>Bacteria</taxon>
        <taxon>Pseudomonadati</taxon>
        <taxon>Pseudomonadota</taxon>
        <taxon>Gammaproteobacteria</taxon>
        <taxon>Lysobacterales</taxon>
        <taxon>Rhodanobacteraceae</taxon>
        <taxon>Dyella</taxon>
    </lineage>
</organism>
<comment type="caution">
    <text evidence="1">The sequence shown here is derived from an EMBL/GenBank/DDBJ whole genome shotgun (WGS) entry which is preliminary data.</text>
</comment>
<dbReference type="OrthoDB" id="8639774at2"/>
<dbReference type="AlphaFoldDB" id="A0A370K8V9"/>
<keyword evidence="2" id="KW-1185">Reference proteome</keyword>
<dbReference type="RefSeq" id="WP_114825161.1">
    <property type="nucleotide sequence ID" value="NZ_QQSY01000002.1"/>
</dbReference>
<accession>A0A370K8V9</accession>
<evidence type="ECO:0000313" key="1">
    <source>
        <dbReference type="EMBL" id="RDI99074.1"/>
    </source>
</evidence>
<dbReference type="EMBL" id="QQSY01000002">
    <property type="protein sequence ID" value="RDI99074.1"/>
    <property type="molecule type" value="Genomic_DNA"/>
</dbReference>
<gene>
    <name evidence="1" type="ORF">DVT68_11370</name>
</gene>
<sequence length="251" mass="27043">MNLLSDPRLIATGASDGQNQASSSNLQLSGWSSGRWSFATIMAVPDVAPAAISGTVPTAWDHQRWDGGDNFDVAVTPLVASYGISPYNHVSLSFGLNVPTNTGRYRRMLARSSTLWTVMPKLAYTQELSSSDRDSSTVVAVGSFSKTAVEGFQGTVGRIEAMVMQRNPSGWSYGGVAAAIQQPDTAETYMATRMYGTDSNSGMSLGVGPQISWSSHWLGSGVDFQYRWIYEFKAPNGHTDQPMLLSATVHL</sequence>
<evidence type="ECO:0008006" key="3">
    <source>
        <dbReference type="Google" id="ProtNLM"/>
    </source>
</evidence>
<name>A0A370K8V9_9GAMM</name>
<dbReference type="InterPro" id="IPR025737">
    <property type="entry name" value="FApF"/>
</dbReference>
<evidence type="ECO:0000313" key="2">
    <source>
        <dbReference type="Proteomes" id="UP000254711"/>
    </source>
</evidence>
<dbReference type="Pfam" id="PF13557">
    <property type="entry name" value="Phenol_MetA_deg"/>
    <property type="match status" value="1"/>
</dbReference>
<proteinExistence type="predicted"/>
<dbReference type="Proteomes" id="UP000254711">
    <property type="component" value="Unassembled WGS sequence"/>
</dbReference>
<reference evidence="1 2" key="1">
    <citation type="submission" date="2018-07" db="EMBL/GenBank/DDBJ databases">
        <title>Dyella solisilvae sp. nov., isolated from the pine and broad-leaved mixed forest soil.</title>
        <authorList>
            <person name="Gao Z."/>
            <person name="Qiu L."/>
        </authorList>
    </citation>
    <scope>NUCLEOTIDE SEQUENCE [LARGE SCALE GENOMIC DNA]</scope>
    <source>
        <strain evidence="1 2">DHG54</strain>
    </source>
</reference>
<protein>
    <recommendedName>
        <fullName evidence="3">Transporter</fullName>
    </recommendedName>
</protein>